<sequence>MPESEKFPLTSGVYFTPGLSLVSPKIFIFTILNACPSSKVCGLYSVYNSSVYLVYFFRPLRADLLLSAPNLPNRAHELLISGEYLVKSLTCDNLDPLLLNPPPGASHREDPLVPALPVKDPQPISWTAPASQSYSTQHTSWLLA</sequence>
<evidence type="ECO:0000313" key="2">
    <source>
        <dbReference type="Proteomes" id="UP001165960"/>
    </source>
</evidence>
<reference evidence="1" key="1">
    <citation type="submission" date="2022-04" db="EMBL/GenBank/DDBJ databases">
        <title>Genome of the entomopathogenic fungus Entomophthora muscae.</title>
        <authorList>
            <person name="Elya C."/>
            <person name="Lovett B.R."/>
            <person name="Lee E."/>
            <person name="Macias A.M."/>
            <person name="Hajek A.E."/>
            <person name="De Bivort B.L."/>
            <person name="Kasson M.T."/>
            <person name="De Fine Licht H.H."/>
            <person name="Stajich J.E."/>
        </authorList>
    </citation>
    <scope>NUCLEOTIDE SEQUENCE</scope>
    <source>
        <strain evidence="1">Berkeley</strain>
    </source>
</reference>
<comment type="caution">
    <text evidence="1">The sequence shown here is derived from an EMBL/GenBank/DDBJ whole genome shotgun (WGS) entry which is preliminary data.</text>
</comment>
<dbReference type="Proteomes" id="UP001165960">
    <property type="component" value="Unassembled WGS sequence"/>
</dbReference>
<keyword evidence="2" id="KW-1185">Reference proteome</keyword>
<gene>
    <name evidence="1" type="ORF">DSO57_1026531</name>
</gene>
<accession>A0ACC2T1W0</accession>
<name>A0ACC2T1W0_9FUNG</name>
<protein>
    <submittedName>
        <fullName evidence="1">Uncharacterized protein</fullName>
    </submittedName>
</protein>
<organism evidence="1 2">
    <name type="scientific">Entomophthora muscae</name>
    <dbReference type="NCBI Taxonomy" id="34485"/>
    <lineage>
        <taxon>Eukaryota</taxon>
        <taxon>Fungi</taxon>
        <taxon>Fungi incertae sedis</taxon>
        <taxon>Zoopagomycota</taxon>
        <taxon>Entomophthoromycotina</taxon>
        <taxon>Entomophthoromycetes</taxon>
        <taxon>Entomophthorales</taxon>
        <taxon>Entomophthoraceae</taxon>
        <taxon>Entomophthora</taxon>
    </lineage>
</organism>
<dbReference type="EMBL" id="QTSX02003706">
    <property type="protein sequence ID" value="KAJ9068649.1"/>
    <property type="molecule type" value="Genomic_DNA"/>
</dbReference>
<proteinExistence type="predicted"/>
<evidence type="ECO:0000313" key="1">
    <source>
        <dbReference type="EMBL" id="KAJ9068649.1"/>
    </source>
</evidence>